<accession>A0A0F9L6N7</accession>
<comment type="caution">
    <text evidence="1">The sequence shown here is derived from an EMBL/GenBank/DDBJ whole genome shotgun (WGS) entry which is preliminary data.</text>
</comment>
<name>A0A0F9L6N7_9ZZZZ</name>
<protein>
    <submittedName>
        <fullName evidence="1">Uncharacterized protein</fullName>
    </submittedName>
</protein>
<reference evidence="1" key="1">
    <citation type="journal article" date="2015" name="Nature">
        <title>Complex archaea that bridge the gap between prokaryotes and eukaryotes.</title>
        <authorList>
            <person name="Spang A."/>
            <person name="Saw J.H."/>
            <person name="Jorgensen S.L."/>
            <person name="Zaremba-Niedzwiedzka K."/>
            <person name="Martijn J."/>
            <person name="Lind A.E."/>
            <person name="van Eijk R."/>
            <person name="Schleper C."/>
            <person name="Guy L."/>
            <person name="Ettema T.J."/>
        </authorList>
    </citation>
    <scope>NUCLEOTIDE SEQUENCE</scope>
</reference>
<evidence type="ECO:0000313" key="1">
    <source>
        <dbReference type="EMBL" id="KKM90444.1"/>
    </source>
</evidence>
<organism evidence="1">
    <name type="scientific">marine sediment metagenome</name>
    <dbReference type="NCBI Taxonomy" id="412755"/>
    <lineage>
        <taxon>unclassified sequences</taxon>
        <taxon>metagenomes</taxon>
        <taxon>ecological metagenomes</taxon>
    </lineage>
</organism>
<dbReference type="EMBL" id="LAZR01006671">
    <property type="protein sequence ID" value="KKM90444.1"/>
    <property type="molecule type" value="Genomic_DNA"/>
</dbReference>
<dbReference type="AlphaFoldDB" id="A0A0F9L6N7"/>
<sequence length="116" mass="13610">MGHIKRKCIMDSSHIYIEESSETLSLQYVDSLGYQRLVHSHWAYPIDLVKPIIWAQDGRYGFISKEQVLNIMRRQEDLAKQQKGYAKDKPLDLVFTWDDTIQLDPVAVKLMREISQ</sequence>
<proteinExistence type="predicted"/>
<gene>
    <name evidence="1" type="ORF">LCGC14_1238470</name>
</gene>